<dbReference type="InterPro" id="IPR000157">
    <property type="entry name" value="TIR_dom"/>
</dbReference>
<feature type="chain" id="PRO_5043360441" evidence="12">
    <location>
        <begin position="20"/>
        <end position="889"/>
    </location>
</feature>
<dbReference type="InterPro" id="IPR032675">
    <property type="entry name" value="LRR_dom_sf"/>
</dbReference>
<evidence type="ECO:0000256" key="7">
    <source>
        <dbReference type="ARBA" id="ARBA00022989"/>
    </source>
</evidence>
<evidence type="ECO:0000256" key="5">
    <source>
        <dbReference type="ARBA" id="ARBA00022729"/>
    </source>
</evidence>
<dbReference type="Pfam" id="PF13855">
    <property type="entry name" value="LRR_8"/>
    <property type="match status" value="1"/>
</dbReference>
<evidence type="ECO:0000256" key="11">
    <source>
        <dbReference type="SAM" id="Phobius"/>
    </source>
</evidence>
<dbReference type="SMART" id="SM00369">
    <property type="entry name" value="LRR_TYP"/>
    <property type="match status" value="7"/>
</dbReference>
<dbReference type="SUPFAM" id="SSF52058">
    <property type="entry name" value="L domain-like"/>
    <property type="match status" value="2"/>
</dbReference>
<keyword evidence="9 14" id="KW-0675">Receptor</keyword>
<proteinExistence type="inferred from homology"/>
<dbReference type="InterPro" id="IPR035897">
    <property type="entry name" value="Toll_tir_struct_dom_sf"/>
</dbReference>
<dbReference type="Gene3D" id="3.80.10.10">
    <property type="entry name" value="Ribonuclease Inhibitor"/>
    <property type="match status" value="4"/>
</dbReference>
<reference evidence="14 15" key="1">
    <citation type="journal article" date="2021" name="Elife">
        <title>Chloroplast acquisition without the gene transfer in kleptoplastic sea slugs, Plakobranchus ocellatus.</title>
        <authorList>
            <person name="Maeda T."/>
            <person name="Takahashi S."/>
            <person name="Yoshida T."/>
            <person name="Shimamura S."/>
            <person name="Takaki Y."/>
            <person name="Nagai Y."/>
            <person name="Toyoda A."/>
            <person name="Suzuki Y."/>
            <person name="Arimoto A."/>
            <person name="Ishii H."/>
            <person name="Satoh N."/>
            <person name="Nishiyama T."/>
            <person name="Hasebe M."/>
            <person name="Maruyama T."/>
            <person name="Minagawa J."/>
            <person name="Obokata J."/>
            <person name="Shigenobu S."/>
        </authorList>
    </citation>
    <scope>NUCLEOTIDE SEQUENCE [LARGE SCALE GENOMIC DNA]</scope>
</reference>
<dbReference type="SUPFAM" id="SSF52200">
    <property type="entry name" value="Toll/Interleukin receptor TIR domain"/>
    <property type="match status" value="1"/>
</dbReference>
<keyword evidence="5 12" id="KW-0732">Signal</keyword>
<keyword evidence="7 11" id="KW-1133">Transmembrane helix</keyword>
<feature type="transmembrane region" description="Helical" evidence="11">
    <location>
        <begin position="693"/>
        <end position="716"/>
    </location>
</feature>
<evidence type="ECO:0000256" key="12">
    <source>
        <dbReference type="SAM" id="SignalP"/>
    </source>
</evidence>
<comment type="caution">
    <text evidence="14">The sequence shown here is derived from an EMBL/GenBank/DDBJ whole genome shotgun (WGS) entry which is preliminary data.</text>
</comment>
<keyword evidence="15" id="KW-1185">Reference proteome</keyword>
<comment type="similarity">
    <text evidence="2">Belongs to the Toll-like receptor family.</text>
</comment>
<evidence type="ECO:0000256" key="10">
    <source>
        <dbReference type="ARBA" id="ARBA00023180"/>
    </source>
</evidence>
<dbReference type="AlphaFoldDB" id="A0AAV4JZG9"/>
<evidence type="ECO:0000256" key="6">
    <source>
        <dbReference type="ARBA" id="ARBA00022737"/>
    </source>
</evidence>
<evidence type="ECO:0000256" key="2">
    <source>
        <dbReference type="ARBA" id="ARBA00009634"/>
    </source>
</evidence>
<keyword evidence="6" id="KW-0677">Repeat</keyword>
<gene>
    <name evidence="14" type="ORF">ElyMa_005271400</name>
</gene>
<dbReference type="PROSITE" id="PS51450">
    <property type="entry name" value="LRR"/>
    <property type="match status" value="2"/>
</dbReference>
<keyword evidence="3" id="KW-0433">Leucine-rich repeat</keyword>
<dbReference type="PROSITE" id="PS50104">
    <property type="entry name" value="TIR"/>
    <property type="match status" value="1"/>
</dbReference>
<dbReference type="PANTHER" id="PTHR24365:SF541">
    <property type="entry name" value="PROTEIN TOLL-RELATED"/>
    <property type="match status" value="1"/>
</dbReference>
<sequence>MHLLWLSLITALALMIVGAQNKHHDSPTTDTPGEVQAINNHLDNSLRFRPHRGPSGEQKKLSAAEPLSVFSSKNRCVLSTTKKGLLQADCSNLEISDIGRLKIDHPGRINVLKLNGNQIQSIPVGTWTSFRNLTELDLGENLLSRLAEHMFVGLGNLTCLKLDGNNLTMTKQNIPESVFDPLLSLRDLYINNNTDPSFFSHSFPDGPADLTYPDWALQRLKSLEKLYIDGLPNRTFGRGFKKMKPLRFLSMNGNRGFCNIGWLNGTLFENVTQLSSLTMIRCNIHFKKIQLNVLKPLKDLVELNVSHNININLDGLFSLLSSQANSKKLTHLNVNMVVNPYSVSRCVSNMVAKVLPRSLQRLDAESNNLEIVSDRVFDLLPKNLSYLNLNYNRFFFGSYLQNISKMTSLKTLTLNGFSKGYSLPKYFPPLDQRPIFSCQISTKVHKETDVFELPPNLEHVEMNEADLSLIITNFSFLPNNSLKSLYTRGNNIPSLVSSVVGLLKLETLDLSNNNIRFISPDFFVPSKIKNLHLNRNDCGSYFKNPDSKLRFPSSLRNLDLSNINIEYFAVNFSKLKNLETLKLKNSHLKLFQSDMSMAKNLTYLDLSKNSIYTIWPNITQAFSTFKNLTIDLSGNTIGCYCDNLDFIEWLVHYPHLTDKNLSRMACDYSGTVTQEPDFLLKYEILRKKCASNLLLLSICTSVCVSLILLNFVFIAYRYRWKLRFWYYSAYLYLNTNSQERNCMGFGADVNIAYCSDDADFAEETLTVALDKQRLRLRISGRDSNVGTWMFMDIVEAVQTCRRTLVVLSPEMLACKWSQATVNFAAQEAVSSKRSVLMFLVVRPVEVAQLSTSLLYFIQNSPISFYPPEESRRDEKAMDLFWKKLASDLK</sequence>
<feature type="domain" description="TIR" evidence="13">
    <location>
        <begin position="745"/>
        <end position="888"/>
    </location>
</feature>
<evidence type="ECO:0000256" key="1">
    <source>
        <dbReference type="ARBA" id="ARBA00004167"/>
    </source>
</evidence>
<dbReference type="EMBL" id="BMAT01010524">
    <property type="protein sequence ID" value="GFS27459.1"/>
    <property type="molecule type" value="Genomic_DNA"/>
</dbReference>
<evidence type="ECO:0000256" key="9">
    <source>
        <dbReference type="ARBA" id="ARBA00023170"/>
    </source>
</evidence>
<name>A0AAV4JZG9_9GAST</name>
<keyword evidence="8 11" id="KW-0472">Membrane</keyword>
<evidence type="ECO:0000256" key="4">
    <source>
        <dbReference type="ARBA" id="ARBA00022692"/>
    </source>
</evidence>
<evidence type="ECO:0000259" key="13">
    <source>
        <dbReference type="PROSITE" id="PS50104"/>
    </source>
</evidence>
<evidence type="ECO:0000313" key="14">
    <source>
        <dbReference type="EMBL" id="GFS27459.1"/>
    </source>
</evidence>
<dbReference type="GO" id="GO:0005886">
    <property type="term" value="C:plasma membrane"/>
    <property type="evidence" value="ECO:0007669"/>
    <property type="project" value="TreeGrafter"/>
</dbReference>
<evidence type="ECO:0000256" key="8">
    <source>
        <dbReference type="ARBA" id="ARBA00023136"/>
    </source>
</evidence>
<dbReference type="SMART" id="SM00365">
    <property type="entry name" value="LRR_SD22"/>
    <property type="match status" value="3"/>
</dbReference>
<dbReference type="GO" id="GO:0007165">
    <property type="term" value="P:signal transduction"/>
    <property type="evidence" value="ECO:0007669"/>
    <property type="project" value="InterPro"/>
</dbReference>
<evidence type="ECO:0000313" key="15">
    <source>
        <dbReference type="Proteomes" id="UP000762676"/>
    </source>
</evidence>
<accession>A0AAV4JZG9</accession>
<dbReference type="PANTHER" id="PTHR24365">
    <property type="entry name" value="TOLL-LIKE RECEPTOR"/>
    <property type="match status" value="1"/>
</dbReference>
<dbReference type="GO" id="GO:0038023">
    <property type="term" value="F:signaling receptor activity"/>
    <property type="evidence" value="ECO:0007669"/>
    <property type="project" value="TreeGrafter"/>
</dbReference>
<keyword evidence="4 11" id="KW-0812">Transmembrane</keyword>
<dbReference type="Gene3D" id="3.40.50.10140">
    <property type="entry name" value="Toll/interleukin-1 receptor homology (TIR) domain"/>
    <property type="match status" value="1"/>
</dbReference>
<protein>
    <submittedName>
        <fullName evidence="14">Toll-like receptor e</fullName>
    </submittedName>
</protein>
<comment type="subcellular location">
    <subcellularLocation>
        <location evidence="1">Membrane</location>
        <topology evidence="1">Single-pass membrane protein</topology>
    </subcellularLocation>
</comment>
<dbReference type="InterPro" id="IPR001611">
    <property type="entry name" value="Leu-rich_rpt"/>
</dbReference>
<dbReference type="InterPro" id="IPR003591">
    <property type="entry name" value="Leu-rich_rpt_typical-subtyp"/>
</dbReference>
<dbReference type="Proteomes" id="UP000762676">
    <property type="component" value="Unassembled WGS sequence"/>
</dbReference>
<evidence type="ECO:0000256" key="3">
    <source>
        <dbReference type="ARBA" id="ARBA00022614"/>
    </source>
</evidence>
<feature type="signal peptide" evidence="12">
    <location>
        <begin position="1"/>
        <end position="19"/>
    </location>
</feature>
<keyword evidence="10" id="KW-0325">Glycoprotein</keyword>
<organism evidence="14 15">
    <name type="scientific">Elysia marginata</name>
    <dbReference type="NCBI Taxonomy" id="1093978"/>
    <lineage>
        <taxon>Eukaryota</taxon>
        <taxon>Metazoa</taxon>
        <taxon>Spiralia</taxon>
        <taxon>Lophotrochozoa</taxon>
        <taxon>Mollusca</taxon>
        <taxon>Gastropoda</taxon>
        <taxon>Heterobranchia</taxon>
        <taxon>Euthyneura</taxon>
        <taxon>Panpulmonata</taxon>
        <taxon>Sacoglossa</taxon>
        <taxon>Placobranchoidea</taxon>
        <taxon>Plakobranchidae</taxon>
        <taxon>Elysia</taxon>
    </lineage>
</organism>
<dbReference type="Pfam" id="PF13676">
    <property type="entry name" value="TIR_2"/>
    <property type="match status" value="1"/>
</dbReference>